<comment type="caution">
    <text evidence="9">The sequence shown here is derived from an EMBL/GenBank/DDBJ whole genome shotgun (WGS) entry which is preliminary data.</text>
</comment>
<evidence type="ECO:0000256" key="6">
    <source>
        <dbReference type="ARBA" id="ARBA00038255"/>
    </source>
</evidence>
<dbReference type="GO" id="GO:0005737">
    <property type="term" value="C:cytoplasm"/>
    <property type="evidence" value="ECO:0007669"/>
    <property type="project" value="UniProtKB-SubCell"/>
</dbReference>
<evidence type="ECO:0000256" key="5">
    <source>
        <dbReference type="ARBA" id="ARBA00022737"/>
    </source>
</evidence>
<evidence type="ECO:0000256" key="7">
    <source>
        <dbReference type="PROSITE-ProRule" id="PRU00221"/>
    </source>
</evidence>
<gene>
    <name evidence="9" type="primary">WDR6</name>
    <name evidence="9" type="ORF">HRR80_008477</name>
</gene>
<keyword evidence="5" id="KW-0677">Repeat</keyword>
<evidence type="ECO:0000256" key="1">
    <source>
        <dbReference type="ARBA" id="ARBA00004496"/>
    </source>
</evidence>
<dbReference type="Proteomes" id="UP001161757">
    <property type="component" value="Unassembled WGS sequence"/>
</dbReference>
<dbReference type="GO" id="GO:0030488">
    <property type="term" value="P:tRNA methylation"/>
    <property type="evidence" value="ECO:0007669"/>
    <property type="project" value="TreeGrafter"/>
</dbReference>
<dbReference type="InterPro" id="IPR015943">
    <property type="entry name" value="WD40/YVTN_repeat-like_dom_sf"/>
</dbReference>
<reference evidence="9" key="1">
    <citation type="submission" date="2023-01" db="EMBL/GenBank/DDBJ databases">
        <title>Exophiala dermititidis isolated from Cystic Fibrosis Patient.</title>
        <authorList>
            <person name="Kurbessoian T."/>
            <person name="Crocker A."/>
            <person name="Murante D."/>
            <person name="Hogan D.A."/>
            <person name="Stajich J.E."/>
        </authorList>
    </citation>
    <scope>NUCLEOTIDE SEQUENCE</scope>
    <source>
        <strain evidence="9">Ex8</strain>
    </source>
</reference>
<evidence type="ECO:0000313" key="10">
    <source>
        <dbReference type="Proteomes" id="UP001161757"/>
    </source>
</evidence>
<dbReference type="PROSITE" id="PS50082">
    <property type="entry name" value="WD_REPEATS_2"/>
    <property type="match status" value="1"/>
</dbReference>
<evidence type="ECO:0000256" key="3">
    <source>
        <dbReference type="ARBA" id="ARBA00022574"/>
    </source>
</evidence>
<dbReference type="Gene3D" id="2.130.10.10">
    <property type="entry name" value="YVTN repeat-like/Quinoprotein amine dehydrogenase"/>
    <property type="match status" value="2"/>
</dbReference>
<organism evidence="9 10">
    <name type="scientific">Exophiala dermatitidis</name>
    <name type="common">Black yeast-like fungus</name>
    <name type="synonym">Wangiella dermatitidis</name>
    <dbReference type="NCBI Taxonomy" id="5970"/>
    <lineage>
        <taxon>Eukaryota</taxon>
        <taxon>Fungi</taxon>
        <taxon>Dikarya</taxon>
        <taxon>Ascomycota</taxon>
        <taxon>Pezizomycotina</taxon>
        <taxon>Eurotiomycetes</taxon>
        <taxon>Chaetothyriomycetidae</taxon>
        <taxon>Chaetothyriales</taxon>
        <taxon>Herpotrichiellaceae</taxon>
        <taxon>Exophiala</taxon>
    </lineage>
</organism>
<dbReference type="PANTHER" id="PTHR14344">
    <property type="entry name" value="WD REPEAT PROTEIN"/>
    <property type="match status" value="1"/>
</dbReference>
<name>A0AAN6EMY9_EXODE</name>
<dbReference type="InterPro" id="IPR036322">
    <property type="entry name" value="WD40_repeat_dom_sf"/>
</dbReference>
<dbReference type="InterPro" id="IPR019775">
    <property type="entry name" value="WD40_repeat_CS"/>
</dbReference>
<accession>A0AAN6EMY9</accession>
<feature type="region of interest" description="Disordered" evidence="8">
    <location>
        <begin position="1192"/>
        <end position="1215"/>
    </location>
</feature>
<protein>
    <submittedName>
        <fullName evidence="9">WD repeat-containing protein 6</fullName>
    </submittedName>
</protein>
<dbReference type="EMBL" id="JAJGCB010000024">
    <property type="protein sequence ID" value="KAJ8987579.1"/>
    <property type="molecule type" value="Genomic_DNA"/>
</dbReference>
<comment type="subcellular location">
    <subcellularLocation>
        <location evidence="1">Cytoplasm</location>
    </subcellularLocation>
</comment>
<keyword evidence="2" id="KW-0963">Cytoplasm</keyword>
<keyword evidence="4" id="KW-0819">tRNA processing</keyword>
<dbReference type="InterPro" id="IPR001680">
    <property type="entry name" value="WD40_rpt"/>
</dbReference>
<sequence>MPDSPPDGWLLRSEGACLPITALQCVQVKGQLLVISGQGPHLHIYDQYGRCALSRHVFDVQPIHGIQAALDPAVLSGTNAVPLVLWGGSVVKFGQLTVVDDEDSIGNLRVNFVILRELTSPDWILDAALLPSGTFLLTAHNVLLQINAPVEFKGHASYTETTAVIKGPGSFLYSGDLCVASPNLIIVGSGTVFGEILVWTCSRESESHQWTTSVRHVFHGHRGSVFGVAVSERLTLNGSSTRLLASCSDDRTIRLWDISDCDEPAHDNSSNVPLLETGFGTASQTEDCQLASAWGHQSRVWGLEFMPGQTYGDSSRVLLSSQGEDAVYKLWSYSPSSTPIATEQDGDVLQSIYQDRHHSGKNIWSMSQLKLGERLIVCTGGADGQVVLRRLPIHDGLIMSPALLSRSFKEVTGSAQGLKQYLLLNQSDCLATTDSGDLYQLSTHAGELKHHRIYESATKGSLVVCHADVPGITFFAQQRGPLLVWRTGANAAIQTPFVEQSGISWMQVASQPPADTQLGMICLVAMLTDGREVVLWLTPSEASFQVKKTMLDVPSTFTITACCYDSATKTLILGSRAGALALYGSFSSSSETSGEALCVRHVHGTDSVTSVAILDTVQNGHSVTMHILTTGRDGKYTIQRAIWPQPPTGSMYPTIHAVHISSPPFGPYIEGAYFTLPACSTPTNTPNLILYGFRSTSFVVWNETQQSMLLSVECGGAHRSWSYKDSSVASSEGSHPGELDVCTRSFVWTKAGKVNWHRSQGQNHTILQKGGHGREIKAVARCPASLYNTTIVATGAEDTTIQLFAVEDSMKNNDQKNCSYGAFNRVSTLQGHTTGLQHLLFSSSGDFLFSSAGCEEFYVWRLTPDIPCIGIGVVLWDIMPKRDEDSDARIMSFDLIQNSSTIPENGASQPTTDPAGLTAAKEQSCDSYTLALAYSNGKTKIVRYQPASTRQQGIFEAQREIIYGSFCVLQAFLLPTVPLVEDGPSAQWDVLSAGTNGYINLSTGTVGLQSHTSEKMKDETAMQVHRTHQSSALAMDVVQLGEAVFLIASAGDDNGLGVTLLDSVSSSTGTPVPASSTTASRPRLRTIFVPRAHAAAVTALKVMLLPRTSSSSRISAAVVTAGNDQRVKVWIVHIDIPSSTSSNNNDIMPNIRGLKLDDDPTLNFMQLQRAASAWTSVADVSGVEIIPKEADRSSALSTMSHTDDSGSTGTDGRCIVPEVDASDTDTAKDSPRPLFNCKVLVVGVGMELLNLQWDQ</sequence>
<evidence type="ECO:0000256" key="2">
    <source>
        <dbReference type="ARBA" id="ARBA00022490"/>
    </source>
</evidence>
<dbReference type="InterPro" id="IPR051973">
    <property type="entry name" value="tRNA_Anticodon_Mtase-Reg"/>
</dbReference>
<dbReference type="PROSITE" id="PS50294">
    <property type="entry name" value="WD_REPEATS_REGION"/>
    <property type="match status" value="1"/>
</dbReference>
<feature type="compositionally biased region" description="Polar residues" evidence="8">
    <location>
        <begin position="1194"/>
        <end position="1210"/>
    </location>
</feature>
<feature type="repeat" description="WD" evidence="7">
    <location>
        <begin position="218"/>
        <end position="259"/>
    </location>
</feature>
<dbReference type="Pfam" id="PF00400">
    <property type="entry name" value="WD40"/>
    <property type="match status" value="2"/>
</dbReference>
<dbReference type="SMART" id="SM00320">
    <property type="entry name" value="WD40"/>
    <property type="match status" value="7"/>
</dbReference>
<dbReference type="PANTHER" id="PTHR14344:SF3">
    <property type="entry name" value="WD REPEAT-CONTAINING PROTEIN 6"/>
    <property type="match status" value="1"/>
</dbReference>
<evidence type="ECO:0000313" key="9">
    <source>
        <dbReference type="EMBL" id="KAJ8987579.1"/>
    </source>
</evidence>
<evidence type="ECO:0000256" key="4">
    <source>
        <dbReference type="ARBA" id="ARBA00022694"/>
    </source>
</evidence>
<keyword evidence="3 7" id="KW-0853">WD repeat</keyword>
<comment type="similarity">
    <text evidence="6">Belongs to the WD repeat WDR6 family.</text>
</comment>
<proteinExistence type="inferred from homology"/>
<evidence type="ECO:0000256" key="8">
    <source>
        <dbReference type="SAM" id="MobiDB-lite"/>
    </source>
</evidence>
<dbReference type="PROSITE" id="PS00678">
    <property type="entry name" value="WD_REPEATS_1"/>
    <property type="match status" value="1"/>
</dbReference>
<dbReference type="AlphaFoldDB" id="A0AAN6EMY9"/>
<dbReference type="SUPFAM" id="SSF50978">
    <property type="entry name" value="WD40 repeat-like"/>
    <property type="match status" value="3"/>
</dbReference>